<organism evidence="4 5">
    <name type="scientific">Austropuccinia psidii MF-1</name>
    <dbReference type="NCBI Taxonomy" id="1389203"/>
    <lineage>
        <taxon>Eukaryota</taxon>
        <taxon>Fungi</taxon>
        <taxon>Dikarya</taxon>
        <taxon>Basidiomycota</taxon>
        <taxon>Pucciniomycotina</taxon>
        <taxon>Pucciniomycetes</taxon>
        <taxon>Pucciniales</taxon>
        <taxon>Sphaerophragmiaceae</taxon>
        <taxon>Austropuccinia</taxon>
    </lineage>
</organism>
<dbReference type="Pfam" id="PF07727">
    <property type="entry name" value="RVT_2"/>
    <property type="match status" value="1"/>
</dbReference>
<evidence type="ECO:0000256" key="1">
    <source>
        <dbReference type="SAM" id="MobiDB-lite"/>
    </source>
</evidence>
<evidence type="ECO:0000259" key="3">
    <source>
        <dbReference type="Pfam" id="PF07727"/>
    </source>
</evidence>
<reference evidence="4" key="1">
    <citation type="submission" date="2021-03" db="EMBL/GenBank/DDBJ databases">
        <title>Draft genome sequence of rust myrtle Austropuccinia psidii MF-1, a brazilian biotype.</title>
        <authorList>
            <person name="Quecine M.C."/>
            <person name="Pachon D.M.R."/>
            <person name="Bonatelli M.L."/>
            <person name="Correr F.H."/>
            <person name="Franceschini L.M."/>
            <person name="Leite T.F."/>
            <person name="Margarido G.R.A."/>
            <person name="Almeida C.A."/>
            <person name="Ferrarezi J.A."/>
            <person name="Labate C.A."/>
        </authorList>
    </citation>
    <scope>NUCLEOTIDE SEQUENCE</scope>
    <source>
        <strain evidence="4">MF-1</strain>
    </source>
</reference>
<dbReference type="InterPro" id="IPR013103">
    <property type="entry name" value="RVT_2"/>
</dbReference>
<sequence length="199" mass="21934">MSLRLLLTTAVLNHWQVASFDVSGAYLCSPVEECVLVEPPTYFMPELRGKVLSLKKALYGMRQVGRCWLKFLSGILQQLGFVATEVDQSLYIFHSTNAVIAIWIHVDDGVVTSTSAEAISDFKTALVSQLDIKWSDKLDQIVGLECSFGDGEEAITQRQLTDSTLESYPRQIVARDSPLPVLPIGDNTPDASPVDAKPF</sequence>
<feature type="domain" description="Reverse transcriptase Ty1/copia-type" evidence="3">
    <location>
        <begin position="2"/>
        <end position="165"/>
    </location>
</feature>
<feature type="region of interest" description="Disordered" evidence="1">
    <location>
        <begin position="179"/>
        <end position="199"/>
    </location>
</feature>
<evidence type="ECO:0000256" key="2">
    <source>
        <dbReference type="SAM" id="SignalP"/>
    </source>
</evidence>
<dbReference type="Proteomes" id="UP000765509">
    <property type="component" value="Unassembled WGS sequence"/>
</dbReference>
<dbReference type="OrthoDB" id="3054497at2759"/>
<proteinExistence type="predicted"/>
<dbReference type="AlphaFoldDB" id="A0A9Q3HZQ9"/>
<evidence type="ECO:0000313" key="4">
    <source>
        <dbReference type="EMBL" id="MBW0520870.1"/>
    </source>
</evidence>
<protein>
    <recommendedName>
        <fullName evidence="3">Reverse transcriptase Ty1/copia-type domain-containing protein</fullName>
    </recommendedName>
</protein>
<comment type="caution">
    <text evidence="4">The sequence shown here is derived from an EMBL/GenBank/DDBJ whole genome shotgun (WGS) entry which is preliminary data.</text>
</comment>
<name>A0A9Q3HZQ9_9BASI</name>
<feature type="signal peptide" evidence="2">
    <location>
        <begin position="1"/>
        <end position="19"/>
    </location>
</feature>
<accession>A0A9Q3HZQ9</accession>
<dbReference type="EMBL" id="AVOT02028397">
    <property type="protein sequence ID" value="MBW0520870.1"/>
    <property type="molecule type" value="Genomic_DNA"/>
</dbReference>
<keyword evidence="2" id="KW-0732">Signal</keyword>
<gene>
    <name evidence="4" type="ORF">O181_060585</name>
</gene>
<feature type="chain" id="PRO_5040504852" description="Reverse transcriptase Ty1/copia-type domain-containing protein" evidence="2">
    <location>
        <begin position="20"/>
        <end position="199"/>
    </location>
</feature>
<keyword evidence="5" id="KW-1185">Reference proteome</keyword>
<evidence type="ECO:0000313" key="5">
    <source>
        <dbReference type="Proteomes" id="UP000765509"/>
    </source>
</evidence>